<evidence type="ECO:0000256" key="3">
    <source>
        <dbReference type="SAM" id="Coils"/>
    </source>
</evidence>
<accession>T1H3A8</accession>
<dbReference type="AlphaFoldDB" id="T1H3A8"/>
<keyword evidence="6" id="KW-1185">Reference proteome</keyword>
<dbReference type="PANTHER" id="PTHR11475">
    <property type="entry name" value="OXIDASE/PEROXIDASE"/>
    <property type="match status" value="1"/>
</dbReference>
<reference evidence="6" key="1">
    <citation type="submission" date="2013-02" db="EMBL/GenBank/DDBJ databases">
        <authorList>
            <person name="Hughes D."/>
        </authorList>
    </citation>
    <scope>NUCLEOTIDE SEQUENCE</scope>
    <source>
        <strain>Durham</strain>
        <strain evidence="6">NC isolate 2 -- Noor lab</strain>
    </source>
</reference>
<dbReference type="EMBL" id="CAQQ02041710">
    <property type="status" value="NOT_ANNOTATED_CDS"/>
    <property type="molecule type" value="Genomic_DNA"/>
</dbReference>
<dbReference type="OMA" id="ARINPRW"/>
<dbReference type="PRINTS" id="PR00457">
    <property type="entry name" value="ANPEROXIDASE"/>
</dbReference>
<dbReference type="PANTHER" id="PTHR11475:SF58">
    <property type="entry name" value="PEROXIDASIN"/>
    <property type="match status" value="1"/>
</dbReference>
<keyword evidence="2" id="KW-0349">Heme</keyword>
<dbReference type="Gene3D" id="6.20.200.20">
    <property type="match status" value="1"/>
</dbReference>
<dbReference type="SUPFAM" id="SSF57603">
    <property type="entry name" value="FnI-like domain"/>
    <property type="match status" value="1"/>
</dbReference>
<keyword evidence="1" id="KW-0575">Peroxidase</keyword>
<reference evidence="5" key="2">
    <citation type="submission" date="2015-06" db="UniProtKB">
        <authorList>
            <consortium name="EnsemblMetazoa"/>
        </authorList>
    </citation>
    <scope>IDENTIFICATION</scope>
</reference>
<dbReference type="InterPro" id="IPR010255">
    <property type="entry name" value="Haem_peroxidase_sf"/>
</dbReference>
<dbReference type="Pfam" id="PF03098">
    <property type="entry name" value="An_peroxidase"/>
    <property type="match status" value="2"/>
</dbReference>
<dbReference type="SUPFAM" id="SSF48113">
    <property type="entry name" value="Heme-dependent peroxidases"/>
    <property type="match status" value="1"/>
</dbReference>
<evidence type="ECO:0000313" key="5">
    <source>
        <dbReference type="EnsemblMetazoa" id="MESCA010728-PA"/>
    </source>
</evidence>
<dbReference type="GO" id="GO:0006979">
    <property type="term" value="P:response to oxidative stress"/>
    <property type="evidence" value="ECO:0007669"/>
    <property type="project" value="InterPro"/>
</dbReference>
<dbReference type="Proteomes" id="UP000015102">
    <property type="component" value="Unassembled WGS sequence"/>
</dbReference>
<feature type="region of interest" description="Disordered" evidence="4">
    <location>
        <begin position="351"/>
        <end position="376"/>
    </location>
</feature>
<feature type="coiled-coil region" evidence="3">
    <location>
        <begin position="317"/>
        <end position="351"/>
    </location>
</feature>
<dbReference type="Gene3D" id="1.10.640.10">
    <property type="entry name" value="Haem peroxidase domain superfamily, animal type"/>
    <property type="match status" value="1"/>
</dbReference>
<dbReference type="PROSITE" id="PS50292">
    <property type="entry name" value="PEROXIDASE_3"/>
    <property type="match status" value="1"/>
</dbReference>
<evidence type="ECO:0000256" key="1">
    <source>
        <dbReference type="ARBA" id="ARBA00022559"/>
    </source>
</evidence>
<evidence type="ECO:0000313" key="6">
    <source>
        <dbReference type="Proteomes" id="UP000015102"/>
    </source>
</evidence>
<keyword evidence="3" id="KW-0175">Coiled coil</keyword>
<dbReference type="GO" id="GO:0020037">
    <property type="term" value="F:heme binding"/>
    <property type="evidence" value="ECO:0007669"/>
    <property type="project" value="InterPro"/>
</dbReference>
<dbReference type="InterPro" id="IPR019791">
    <property type="entry name" value="Haem_peroxidase_animal"/>
</dbReference>
<proteinExistence type="predicted"/>
<name>T1H3A8_MEGSC</name>
<dbReference type="GO" id="GO:0005615">
    <property type="term" value="C:extracellular space"/>
    <property type="evidence" value="ECO:0007669"/>
    <property type="project" value="TreeGrafter"/>
</dbReference>
<dbReference type="HOGENOM" id="CLU_605426_0_0_1"/>
<evidence type="ECO:0000256" key="2">
    <source>
        <dbReference type="PIRSR" id="PIRSR619791-2"/>
    </source>
</evidence>
<dbReference type="GO" id="GO:0004601">
    <property type="term" value="F:peroxidase activity"/>
    <property type="evidence" value="ECO:0007669"/>
    <property type="project" value="UniProtKB-KW"/>
</dbReference>
<evidence type="ECO:0000256" key="4">
    <source>
        <dbReference type="SAM" id="MobiDB-lite"/>
    </source>
</evidence>
<dbReference type="GO" id="GO:0046872">
    <property type="term" value="F:metal ion binding"/>
    <property type="evidence" value="ECO:0007669"/>
    <property type="project" value="UniProtKB-KW"/>
</dbReference>
<keyword evidence="2" id="KW-0479">Metal-binding</keyword>
<keyword evidence="1" id="KW-0560">Oxidoreductase</keyword>
<dbReference type="STRING" id="36166.T1H3A8"/>
<feature type="binding site" description="axial binding residue" evidence="2">
    <location>
        <position position="49"/>
    </location>
    <ligand>
        <name>heme b</name>
        <dbReference type="ChEBI" id="CHEBI:60344"/>
    </ligand>
    <ligandPart>
        <name>Fe</name>
        <dbReference type="ChEBI" id="CHEBI:18248"/>
    </ligandPart>
</feature>
<dbReference type="EnsemblMetazoa" id="MESCA010728-RA">
    <property type="protein sequence ID" value="MESCA010728-PA"/>
    <property type="gene ID" value="MESCA010728"/>
</dbReference>
<organism evidence="5 6">
    <name type="scientific">Megaselia scalaris</name>
    <name type="common">Humpbacked fly</name>
    <name type="synonym">Phora scalaris</name>
    <dbReference type="NCBI Taxonomy" id="36166"/>
    <lineage>
        <taxon>Eukaryota</taxon>
        <taxon>Metazoa</taxon>
        <taxon>Ecdysozoa</taxon>
        <taxon>Arthropoda</taxon>
        <taxon>Hexapoda</taxon>
        <taxon>Insecta</taxon>
        <taxon>Pterygota</taxon>
        <taxon>Neoptera</taxon>
        <taxon>Endopterygota</taxon>
        <taxon>Diptera</taxon>
        <taxon>Brachycera</taxon>
        <taxon>Muscomorpha</taxon>
        <taxon>Platypezoidea</taxon>
        <taxon>Phoridae</taxon>
        <taxon>Megaseliini</taxon>
        <taxon>Megaselia</taxon>
    </lineage>
</organism>
<protein>
    <submittedName>
        <fullName evidence="5">Uncharacterized protein</fullName>
    </submittedName>
</protein>
<dbReference type="InterPro" id="IPR037120">
    <property type="entry name" value="Haem_peroxidase_sf_animal"/>
</dbReference>
<keyword evidence="2" id="KW-0408">Iron</keyword>
<sequence>MQHVTYKHWLPIILGHKGMEMLGEYKGYNPNVNPSIANEFATAALRFGHSLINPILHRLNASYLPIPQGNLQLHKAFFAPWRLAYEDLTEKLFQTAHAVALDLAAMNIQRGRDHGIPSYNEYRKFCNLTVAKSFADLKNEIISEDVRSKLEEIYGHPDNIDIWVGGILEEQVEGGKVGPLFRCLLVEQFSRLRDGDRFYYENPSVFMPEQLQQIKQANLGRVLCDNGDNITEVTENVFMLPSTQGGYKKCEEIAGINLYFWQECQTCNNLSPLLSSYVPQTYPKRSKRSVASSYADADEQDDDENVIAEEEMKEERISGLEEVISSFQKELKKLRKKIHRLEETCQMVSDDDSEERVQQQQQQQSAPAIKGHHHCHDSNGMKRLNNEVWDQDACTKCECKHSEVTCIREKCPDL</sequence>